<dbReference type="AlphaFoldDB" id="A0A836L749"/>
<feature type="transmembrane region" description="Helical" evidence="1">
    <location>
        <begin position="308"/>
        <end position="324"/>
    </location>
</feature>
<dbReference type="RefSeq" id="XP_067756034.1">
    <property type="nucleotide sequence ID" value="XM_067899244.1"/>
</dbReference>
<accession>A0A836L749</accession>
<dbReference type="EMBL" id="JAFJZO010000027">
    <property type="protein sequence ID" value="KAG5501411.1"/>
    <property type="molecule type" value="Genomic_DNA"/>
</dbReference>
<comment type="caution">
    <text evidence="2">The sequence shown here is derived from an EMBL/GenBank/DDBJ whole genome shotgun (WGS) entry which is preliminary data.</text>
</comment>
<keyword evidence="1" id="KW-0812">Transmembrane</keyword>
<dbReference type="GeneID" id="94289321"/>
<sequence>MTTPILQILHSEVMIPPLYLLLVTSVTVTITNAVFNILVHRDGTAMETFRQWRRVLWMSRAAHIVEAPSAEQTHRITQTHHTAAVTAISREKISRVELHSSAAFFRGISAPTDQAIDPVGAPAPSATDVVLVSLAESEPSTPVAHAGVATPYNNNVELAAEEELARDGSPPSAVPAPVVVEALTNTMDAVRLQSQRIIFEFHPYYIILCAVKAFAMLIYIQYHFGKIEGGWHRFCICGAANIFSGLLTPVWEHAMMVLLPLDPERAAQTVVREEEEKADSVFIVELLLRIGSVELSALPIVLMQGTSFVVFSAVLLPLFVAFCLAGLIRHLWIYVPLWLIYFLGRHVYYKGAGTLPSLRARNAAAVVGMTNEMLKAFLMKALTVFVLMFTFQSTFLLGLAWAERATYNEGLKYMALSESHFQTSPFATPFHTLCLLSQFFF</sequence>
<gene>
    <name evidence="2" type="ORF">JKF63_03224</name>
</gene>
<protein>
    <recommendedName>
        <fullName evidence="4">Transmembrane protein</fullName>
    </recommendedName>
</protein>
<evidence type="ECO:0000256" key="1">
    <source>
        <dbReference type="SAM" id="Phobius"/>
    </source>
</evidence>
<dbReference type="OrthoDB" id="252095at2759"/>
<keyword evidence="1" id="KW-1133">Transmembrane helix</keyword>
<reference evidence="2 3" key="1">
    <citation type="submission" date="2021-02" db="EMBL/GenBank/DDBJ databases">
        <title>Porcisia hertigi Genome sequencing and assembly.</title>
        <authorList>
            <person name="Almutairi H."/>
            <person name="Gatherer D."/>
        </authorList>
    </citation>
    <scope>NUCLEOTIDE SEQUENCE [LARGE SCALE GENOMIC DNA]</scope>
    <source>
        <strain evidence="2 3">C119</strain>
    </source>
</reference>
<feature type="transmembrane region" description="Helical" evidence="1">
    <location>
        <begin position="204"/>
        <end position="224"/>
    </location>
</feature>
<name>A0A836L749_9TRYP</name>
<evidence type="ECO:0000313" key="3">
    <source>
        <dbReference type="Proteomes" id="UP000674318"/>
    </source>
</evidence>
<keyword evidence="3" id="KW-1185">Reference proteome</keyword>
<feature type="transmembrane region" description="Helical" evidence="1">
    <location>
        <begin position="331"/>
        <end position="349"/>
    </location>
</feature>
<dbReference type="Proteomes" id="UP000674318">
    <property type="component" value="Unassembled WGS sequence"/>
</dbReference>
<keyword evidence="1" id="KW-0472">Membrane</keyword>
<evidence type="ECO:0008006" key="4">
    <source>
        <dbReference type="Google" id="ProtNLM"/>
    </source>
</evidence>
<organism evidence="2 3">
    <name type="scientific">Porcisia hertigi</name>
    <dbReference type="NCBI Taxonomy" id="2761500"/>
    <lineage>
        <taxon>Eukaryota</taxon>
        <taxon>Discoba</taxon>
        <taxon>Euglenozoa</taxon>
        <taxon>Kinetoplastea</taxon>
        <taxon>Metakinetoplastina</taxon>
        <taxon>Trypanosomatida</taxon>
        <taxon>Trypanosomatidae</taxon>
        <taxon>Leishmaniinae</taxon>
        <taxon>Porcisia</taxon>
    </lineage>
</organism>
<evidence type="ECO:0000313" key="2">
    <source>
        <dbReference type="EMBL" id="KAG5501411.1"/>
    </source>
</evidence>
<feature type="transmembrane region" description="Helical" evidence="1">
    <location>
        <begin position="18"/>
        <end position="39"/>
    </location>
</feature>
<proteinExistence type="predicted"/>
<dbReference type="KEGG" id="phet:94289321"/>
<feature type="transmembrane region" description="Helical" evidence="1">
    <location>
        <begin position="377"/>
        <end position="402"/>
    </location>
</feature>